<dbReference type="OrthoDB" id="9811599at2"/>
<sequence>MNHTFHIPVLGLAFSIDTPVKVARYGISSVVSIVDDILIERMRQFYAKKIDEDFVPISSKVPDFRAKRITAYLNLLKQIVDKQFDLLKCSEFSPGSEISKYFELLPDRSLLKKLYNEMLLLSDINTKKNVQTELRKQLYCGSIDVNIMSKVDKMNFSSEGDNLGDQFTDAIAALRGFAQSDLNSSLILSAGMNPRLYSSLEDFYDFYPTYNQSFKKQIILKVSDFRSAFIQAKFLAKKGLWISEFRIESGLNCGGHAFATEGYLLGPILEEFKQRREEMADSLFEIYQNALKTKELAVDQIPTQRLTVQGGIGTADEDRFLVDYYKLDGTGWGSPFLLVPEATNVDDGTLESLEFATQDDFYISGSSPLGIPFNNFRKSSAEELRLERIKKGRPGSPCKKKFLVSNTEFTEQPICTASREFQNLKIKQLETANLPEQEFKKQFDLITEKVCLCEGLATSAYIKNNILEPKERTAVAICPGPNLAYFSGRFTLEQMIKHIYGKVNLLNDIERPNLFINELKLYVEYLNKEIDMQVEQLNEKKRKYLLKFKEQLQNGINYYKELIPNLYNEKEIYRNKMLNDLLKFEHKLATEIFI</sequence>
<dbReference type="Proteomes" id="UP000294616">
    <property type="component" value="Unassembled WGS sequence"/>
</dbReference>
<keyword evidence="1" id="KW-0175">Coiled coil</keyword>
<dbReference type="EMBL" id="SMGO01000001">
    <property type="protein sequence ID" value="TCK85654.1"/>
    <property type="molecule type" value="Genomic_DNA"/>
</dbReference>
<keyword evidence="3" id="KW-1185">Reference proteome</keyword>
<dbReference type="AlphaFoldDB" id="A0A4R1M446"/>
<protein>
    <submittedName>
        <fullName evidence="2">Uncharacterized protein</fullName>
    </submittedName>
</protein>
<name>A0A4R1M446_9SPHI</name>
<proteinExistence type="predicted"/>
<accession>A0A4R1M446</accession>
<evidence type="ECO:0000313" key="3">
    <source>
        <dbReference type="Proteomes" id="UP000294616"/>
    </source>
</evidence>
<reference evidence="2 3" key="1">
    <citation type="submission" date="2019-03" db="EMBL/GenBank/DDBJ databases">
        <title>Genomic Encyclopedia of Archaeal and Bacterial Type Strains, Phase II (KMG-II): from individual species to whole genera.</title>
        <authorList>
            <person name="Goeker M."/>
        </authorList>
    </citation>
    <scope>NUCLEOTIDE SEQUENCE [LARGE SCALE GENOMIC DNA]</scope>
    <source>
        <strain evidence="2 3">DSM 22554</strain>
    </source>
</reference>
<evidence type="ECO:0000313" key="2">
    <source>
        <dbReference type="EMBL" id="TCK85654.1"/>
    </source>
</evidence>
<dbReference type="RefSeq" id="WP_132222025.1">
    <property type="nucleotide sequence ID" value="NZ_SMGO01000001.1"/>
</dbReference>
<comment type="caution">
    <text evidence="2">The sequence shown here is derived from an EMBL/GenBank/DDBJ whole genome shotgun (WGS) entry which is preliminary data.</text>
</comment>
<evidence type="ECO:0000256" key="1">
    <source>
        <dbReference type="SAM" id="Coils"/>
    </source>
</evidence>
<organism evidence="2 3">
    <name type="scientific">Albibacterium bauzanense</name>
    <dbReference type="NCBI Taxonomy" id="653929"/>
    <lineage>
        <taxon>Bacteria</taxon>
        <taxon>Pseudomonadati</taxon>
        <taxon>Bacteroidota</taxon>
        <taxon>Sphingobacteriia</taxon>
        <taxon>Sphingobacteriales</taxon>
        <taxon>Sphingobacteriaceae</taxon>
        <taxon>Albibacterium</taxon>
    </lineage>
</organism>
<gene>
    <name evidence="2" type="ORF">C8N28_0966</name>
</gene>
<feature type="coiled-coil region" evidence="1">
    <location>
        <begin position="523"/>
        <end position="554"/>
    </location>
</feature>